<evidence type="ECO:0000313" key="1">
    <source>
        <dbReference type="EMBL" id="RKT47210.1"/>
    </source>
</evidence>
<dbReference type="InterPro" id="IPR044668">
    <property type="entry name" value="PuuD-like"/>
</dbReference>
<dbReference type="Pfam" id="PF07722">
    <property type="entry name" value="Peptidase_C26"/>
    <property type="match status" value="1"/>
</dbReference>
<accession>A0A495VEG3</accession>
<comment type="caution">
    <text evidence="1">The sequence shown here is derived from an EMBL/GenBank/DDBJ whole genome shotgun (WGS) entry which is preliminary data.</text>
</comment>
<proteinExistence type="predicted"/>
<evidence type="ECO:0000313" key="2">
    <source>
        <dbReference type="Proteomes" id="UP000274556"/>
    </source>
</evidence>
<dbReference type="CDD" id="cd01745">
    <property type="entry name" value="GATase1_2"/>
    <property type="match status" value="1"/>
</dbReference>
<dbReference type="AlphaFoldDB" id="A0A495VEG3"/>
<dbReference type="SUPFAM" id="SSF52317">
    <property type="entry name" value="Class I glutamine amidotransferase-like"/>
    <property type="match status" value="1"/>
</dbReference>
<dbReference type="Gene3D" id="3.40.50.880">
    <property type="match status" value="1"/>
</dbReference>
<dbReference type="PANTHER" id="PTHR43235">
    <property type="entry name" value="GLUTAMINE AMIDOTRANSFERASE PB2B2.05-RELATED"/>
    <property type="match status" value="1"/>
</dbReference>
<keyword evidence="1" id="KW-0808">Transferase</keyword>
<keyword evidence="2" id="KW-1185">Reference proteome</keyword>
<organism evidence="1 2">
    <name type="scientific">Thiocapsa rosea</name>
    <dbReference type="NCBI Taxonomy" id="69360"/>
    <lineage>
        <taxon>Bacteria</taxon>
        <taxon>Pseudomonadati</taxon>
        <taxon>Pseudomonadota</taxon>
        <taxon>Gammaproteobacteria</taxon>
        <taxon>Chromatiales</taxon>
        <taxon>Chromatiaceae</taxon>
        <taxon>Thiocapsa</taxon>
    </lineage>
</organism>
<dbReference type="OrthoDB" id="9813383at2"/>
<gene>
    <name evidence="1" type="ORF">BDD21_4773</name>
</gene>
<dbReference type="EMBL" id="RBXL01000001">
    <property type="protein sequence ID" value="RKT47210.1"/>
    <property type="molecule type" value="Genomic_DNA"/>
</dbReference>
<protein>
    <submittedName>
        <fullName evidence="1">Putative glutamine amidotransferase</fullName>
    </submittedName>
</protein>
<dbReference type="InterPro" id="IPR029062">
    <property type="entry name" value="Class_I_gatase-like"/>
</dbReference>
<dbReference type="InterPro" id="IPR011697">
    <property type="entry name" value="Peptidase_C26"/>
</dbReference>
<name>A0A495VEG3_9GAMM</name>
<dbReference type="GO" id="GO:0016811">
    <property type="term" value="F:hydrolase activity, acting on carbon-nitrogen (but not peptide) bonds, in linear amides"/>
    <property type="evidence" value="ECO:0007669"/>
    <property type="project" value="InterPro"/>
</dbReference>
<keyword evidence="1" id="KW-0315">Glutamine amidotransferase</keyword>
<dbReference type="GO" id="GO:0005829">
    <property type="term" value="C:cytosol"/>
    <property type="evidence" value="ECO:0007669"/>
    <property type="project" value="TreeGrafter"/>
</dbReference>
<reference evidence="1 2" key="1">
    <citation type="submission" date="2018-10" db="EMBL/GenBank/DDBJ databases">
        <title>Genomic Encyclopedia of Archaeal and Bacterial Type Strains, Phase II (KMG-II): from individual species to whole genera.</title>
        <authorList>
            <person name="Goeker M."/>
        </authorList>
    </citation>
    <scope>NUCLEOTIDE SEQUENCE [LARGE SCALE GENOMIC DNA]</scope>
    <source>
        <strain evidence="1 2">DSM 235</strain>
    </source>
</reference>
<dbReference type="GO" id="GO:0016740">
    <property type="term" value="F:transferase activity"/>
    <property type="evidence" value="ECO:0007669"/>
    <property type="project" value="UniProtKB-KW"/>
</dbReference>
<dbReference type="PROSITE" id="PS51273">
    <property type="entry name" value="GATASE_TYPE_1"/>
    <property type="match status" value="1"/>
</dbReference>
<dbReference type="PANTHER" id="PTHR43235:SF1">
    <property type="entry name" value="GLUTAMINE AMIDOTRANSFERASE PB2B2.05-RELATED"/>
    <property type="match status" value="1"/>
</dbReference>
<sequence length="225" mass="24579">MARAPLIAITGPARGAFGPRLLVALAVRLYGGRPLQVRPGDAPKTLTYQGVVVTGGHDVEPVLYAAEPEVEPNYDRARDALETEVIRDALDRGLPLLGICRGAQLLNVCRGGSLFQDLHSHRCKTSHRWTVLPLKTLCVDDAASVIGRLLGTGRRRINSLHNQAIDRLGEGLRVSGRDLDGIVQAIEDPRADFLVGVQWHPEFLIYVSHQRTLFRALVGHARALA</sequence>
<dbReference type="RefSeq" id="WP_120799214.1">
    <property type="nucleotide sequence ID" value="NZ_RBXL01000001.1"/>
</dbReference>
<dbReference type="Proteomes" id="UP000274556">
    <property type="component" value="Unassembled WGS sequence"/>
</dbReference>